<dbReference type="PROSITE" id="PS50968">
    <property type="entry name" value="BIOTINYL_LIPOYL"/>
    <property type="match status" value="1"/>
</dbReference>
<comment type="caution">
    <text evidence="11">The sequence shown here is derived from an EMBL/GenBank/DDBJ whole genome shotgun (WGS) entry which is preliminary data.</text>
</comment>
<evidence type="ECO:0000256" key="4">
    <source>
        <dbReference type="ARBA" id="ARBA00022516"/>
    </source>
</evidence>
<dbReference type="AlphaFoldDB" id="A0A3N4VL73"/>
<proteinExistence type="predicted"/>
<dbReference type="Pfam" id="PF00364">
    <property type="entry name" value="Biotin_lipoyl"/>
    <property type="match status" value="1"/>
</dbReference>
<name>A0A3N4VL73_9PAST</name>
<keyword evidence="5 9" id="KW-0276">Fatty acid metabolism</keyword>
<evidence type="ECO:0000313" key="12">
    <source>
        <dbReference type="Proteomes" id="UP000281691"/>
    </source>
</evidence>
<sequence length="178" mass="19366">MPIFSLWDNLFLTLDTETDRIMDIRKIKKLIELVEESGITELEVSEEEGTVRISRAAPVATPAQYVVAPQQVATTAPTMNTTPVANPPVSAPTPTAVEEATGYPVLSPMVGTFYRSPSPEAQPFVEVGKSVKVGDTLCIVEAMKMMNRIEADKAGVIKAILVNDGEAVEFDQKLFIIE</sequence>
<reference evidence="11 12" key="1">
    <citation type="submission" date="2018-11" db="EMBL/GenBank/DDBJ databases">
        <title>Genomic Encyclopedia of Type Strains, Phase IV (KMG-IV): sequencing the most valuable type-strain genomes for metagenomic binning, comparative biology and taxonomic classification.</title>
        <authorList>
            <person name="Goeker M."/>
        </authorList>
    </citation>
    <scope>NUCLEOTIDE SEQUENCE [LARGE SCALE GENOMIC DNA]</scope>
    <source>
        <strain evidence="11 12">DSM 27238</strain>
    </source>
</reference>
<dbReference type="PRINTS" id="PR01071">
    <property type="entry name" value="ACOABIOTINCC"/>
</dbReference>
<comment type="function">
    <text evidence="1 9">This protein is a component of the acetyl coenzyme A carboxylase complex; first, biotin carboxylase catalyzes the carboxylation of the carrier protein and then the transcarboxylase transfers the carboxyl group to form malonyl-CoA.</text>
</comment>
<keyword evidence="7 9" id="KW-0275">Fatty acid biosynthesis</keyword>
<dbReference type="CDD" id="cd06850">
    <property type="entry name" value="biotinyl_domain"/>
    <property type="match status" value="1"/>
</dbReference>
<keyword evidence="4 9" id="KW-0444">Lipid biosynthesis</keyword>
<dbReference type="NCBIfam" id="TIGR00531">
    <property type="entry name" value="BCCP"/>
    <property type="match status" value="1"/>
</dbReference>
<dbReference type="EMBL" id="RKQP01000002">
    <property type="protein sequence ID" value="RPE83866.1"/>
    <property type="molecule type" value="Genomic_DNA"/>
</dbReference>
<dbReference type="Proteomes" id="UP000281691">
    <property type="component" value="Unassembled WGS sequence"/>
</dbReference>
<dbReference type="InterPro" id="IPR000089">
    <property type="entry name" value="Biotin_lipoyl"/>
</dbReference>
<protein>
    <recommendedName>
        <fullName evidence="3 9">Biotin carboxyl carrier protein of acetyl-CoA carboxylase</fullName>
    </recommendedName>
</protein>
<dbReference type="InterPro" id="IPR011053">
    <property type="entry name" value="Single_hybrid_motif"/>
</dbReference>
<evidence type="ECO:0000256" key="1">
    <source>
        <dbReference type="ARBA" id="ARBA00003761"/>
    </source>
</evidence>
<evidence type="ECO:0000256" key="2">
    <source>
        <dbReference type="ARBA" id="ARBA00005194"/>
    </source>
</evidence>
<evidence type="ECO:0000313" key="11">
    <source>
        <dbReference type="EMBL" id="RPE83866.1"/>
    </source>
</evidence>
<evidence type="ECO:0000256" key="7">
    <source>
        <dbReference type="ARBA" id="ARBA00023160"/>
    </source>
</evidence>
<evidence type="ECO:0000256" key="9">
    <source>
        <dbReference type="RuleBase" id="RU364072"/>
    </source>
</evidence>
<keyword evidence="12" id="KW-1185">Reference proteome</keyword>
<dbReference type="FunFam" id="2.40.50.100:FF:000003">
    <property type="entry name" value="Acetyl-CoA carboxylase biotin carboxyl carrier protein"/>
    <property type="match status" value="1"/>
</dbReference>
<dbReference type="PROSITE" id="PS00188">
    <property type="entry name" value="BIOTIN"/>
    <property type="match status" value="1"/>
</dbReference>
<dbReference type="Gene3D" id="2.40.50.100">
    <property type="match status" value="1"/>
</dbReference>
<dbReference type="InterPro" id="IPR001882">
    <property type="entry name" value="Biotin_BS"/>
</dbReference>
<accession>A0A3N4VL73</accession>
<feature type="domain" description="Lipoyl-binding" evidence="10">
    <location>
        <begin position="95"/>
        <end position="178"/>
    </location>
</feature>
<dbReference type="GO" id="GO:0006633">
    <property type="term" value="P:fatty acid biosynthetic process"/>
    <property type="evidence" value="ECO:0007669"/>
    <property type="project" value="UniProtKB-UniPathway"/>
</dbReference>
<evidence type="ECO:0000256" key="8">
    <source>
        <dbReference type="ARBA" id="ARBA00023267"/>
    </source>
</evidence>
<dbReference type="GO" id="GO:0009317">
    <property type="term" value="C:acetyl-CoA carboxylase complex"/>
    <property type="evidence" value="ECO:0007669"/>
    <property type="project" value="InterPro"/>
</dbReference>
<dbReference type="PANTHER" id="PTHR45266">
    <property type="entry name" value="OXALOACETATE DECARBOXYLASE ALPHA CHAIN"/>
    <property type="match status" value="1"/>
</dbReference>
<organism evidence="11 12">
    <name type="scientific">Vespertiliibacter pulmonis</name>
    <dbReference type="NCBI Taxonomy" id="1443036"/>
    <lineage>
        <taxon>Bacteria</taxon>
        <taxon>Pseudomonadati</taxon>
        <taxon>Pseudomonadota</taxon>
        <taxon>Gammaproteobacteria</taxon>
        <taxon>Pasteurellales</taxon>
        <taxon>Pasteurellaceae</taxon>
        <taxon>Vespertiliibacter</taxon>
    </lineage>
</organism>
<keyword evidence="6 9" id="KW-0443">Lipid metabolism</keyword>
<dbReference type="InterPro" id="IPR050709">
    <property type="entry name" value="Biotin_Carboxyl_Carrier/Decarb"/>
</dbReference>
<comment type="pathway">
    <text evidence="2 9">Lipid metabolism; fatty acid biosynthesis.</text>
</comment>
<evidence type="ECO:0000256" key="5">
    <source>
        <dbReference type="ARBA" id="ARBA00022832"/>
    </source>
</evidence>
<dbReference type="PANTHER" id="PTHR45266:SF3">
    <property type="entry name" value="OXALOACETATE DECARBOXYLASE ALPHA CHAIN"/>
    <property type="match status" value="1"/>
</dbReference>
<dbReference type="InterPro" id="IPR001249">
    <property type="entry name" value="AcCoA_biotinCC"/>
</dbReference>
<gene>
    <name evidence="11" type="ORF">EDC46_1071</name>
</gene>
<evidence type="ECO:0000256" key="3">
    <source>
        <dbReference type="ARBA" id="ARBA00017562"/>
    </source>
</evidence>
<evidence type="ECO:0000256" key="6">
    <source>
        <dbReference type="ARBA" id="ARBA00023098"/>
    </source>
</evidence>
<dbReference type="UniPathway" id="UPA00094"/>
<evidence type="ECO:0000259" key="10">
    <source>
        <dbReference type="PROSITE" id="PS50968"/>
    </source>
</evidence>
<dbReference type="SUPFAM" id="SSF51230">
    <property type="entry name" value="Single hybrid motif"/>
    <property type="match status" value="1"/>
</dbReference>
<dbReference type="GO" id="GO:0003989">
    <property type="term" value="F:acetyl-CoA carboxylase activity"/>
    <property type="evidence" value="ECO:0007669"/>
    <property type="project" value="InterPro"/>
</dbReference>
<keyword evidence="8 9" id="KW-0092">Biotin</keyword>